<keyword evidence="3" id="KW-0328">Glycosyltransferase</keyword>
<evidence type="ECO:0000256" key="6">
    <source>
        <dbReference type="ARBA" id="ARBA00022960"/>
    </source>
</evidence>
<evidence type="ECO:0000313" key="11">
    <source>
        <dbReference type="EMBL" id="MBI6875525.1"/>
    </source>
</evidence>
<proteinExistence type="inferred from homology"/>
<dbReference type="Pfam" id="PF01471">
    <property type="entry name" value="PG_binding_1"/>
    <property type="match status" value="1"/>
</dbReference>
<dbReference type="GO" id="GO:0005576">
    <property type="term" value="C:extracellular region"/>
    <property type="evidence" value="ECO:0007669"/>
    <property type="project" value="TreeGrafter"/>
</dbReference>
<gene>
    <name evidence="11" type="ORF">I6U51_22905</name>
</gene>
<evidence type="ECO:0000256" key="8">
    <source>
        <dbReference type="ARBA" id="ARBA00023316"/>
    </source>
</evidence>
<name>A0A934HWF7_9CLOT</name>
<feature type="active site" description="Nucleophile" evidence="9">
    <location>
        <position position="128"/>
    </location>
</feature>
<evidence type="ECO:0000256" key="3">
    <source>
        <dbReference type="ARBA" id="ARBA00022676"/>
    </source>
</evidence>
<dbReference type="SUPFAM" id="SSF141523">
    <property type="entry name" value="L,D-transpeptidase catalytic domain-like"/>
    <property type="match status" value="1"/>
</dbReference>
<keyword evidence="12" id="KW-1185">Reference proteome</keyword>
<accession>A0A934HWF7</accession>
<sequence>MKKHKIILSILMLAIFLTYFPLITAKAYTTTKINTSTNNKYGILVDLTELRLYLIDNDTHAIVKEYPVAGGKESTPSPIGTWNIINKESGWGKGFGTRWMQLGVPWGRYGIHGTNKPLTIGGAESLGCIRMFNEDVENLYKYVDCGTIVVIYGGPYGLYWNKFRTLLPGDTGGDVYEVQRRLMHRGYYTGILDGIYGEGMKSCIIKFRKDNKLSITHDIDKEFYNAIGMKPFE</sequence>
<organism evidence="11 12">
    <name type="scientific">Clostridium aciditolerans</name>
    <dbReference type="NCBI Taxonomy" id="339861"/>
    <lineage>
        <taxon>Bacteria</taxon>
        <taxon>Bacillati</taxon>
        <taxon>Bacillota</taxon>
        <taxon>Clostridia</taxon>
        <taxon>Eubacteriales</taxon>
        <taxon>Clostridiaceae</taxon>
        <taxon>Clostridium</taxon>
    </lineage>
</organism>
<evidence type="ECO:0000256" key="4">
    <source>
        <dbReference type="ARBA" id="ARBA00022679"/>
    </source>
</evidence>
<dbReference type="InterPro" id="IPR038063">
    <property type="entry name" value="Transpep_catalytic_dom"/>
</dbReference>
<dbReference type="Gene3D" id="2.40.440.10">
    <property type="entry name" value="L,D-transpeptidase catalytic domain-like"/>
    <property type="match status" value="1"/>
</dbReference>
<comment type="pathway">
    <text evidence="1 9">Cell wall biogenesis; peptidoglycan biosynthesis.</text>
</comment>
<dbReference type="Gene3D" id="1.10.101.10">
    <property type="entry name" value="PGBD-like superfamily/PGBD"/>
    <property type="match status" value="1"/>
</dbReference>
<dbReference type="GO" id="GO:0071972">
    <property type="term" value="F:peptidoglycan L,D-transpeptidase activity"/>
    <property type="evidence" value="ECO:0007669"/>
    <property type="project" value="TreeGrafter"/>
</dbReference>
<dbReference type="InterPro" id="IPR005490">
    <property type="entry name" value="LD_TPept_cat_dom"/>
</dbReference>
<dbReference type="PANTHER" id="PTHR30582">
    <property type="entry name" value="L,D-TRANSPEPTIDASE"/>
    <property type="match status" value="1"/>
</dbReference>
<reference evidence="11" key="1">
    <citation type="submission" date="2020-12" db="EMBL/GenBank/DDBJ databases">
        <title>Clostridium thailandense sp. nov., a novel acetogenic bacterium isolated from peat land soil in Thailand.</title>
        <authorList>
            <person name="Chaikitkaew S."/>
            <person name="Birkeland N.K."/>
        </authorList>
    </citation>
    <scope>NUCLEOTIDE SEQUENCE</scope>
    <source>
        <strain evidence="11">DSM 17425</strain>
    </source>
</reference>
<evidence type="ECO:0000256" key="5">
    <source>
        <dbReference type="ARBA" id="ARBA00022801"/>
    </source>
</evidence>
<dbReference type="InterPro" id="IPR050979">
    <property type="entry name" value="LD-transpeptidase"/>
</dbReference>
<keyword evidence="4" id="KW-0808">Transferase</keyword>
<evidence type="ECO:0000256" key="2">
    <source>
        <dbReference type="ARBA" id="ARBA00005992"/>
    </source>
</evidence>
<dbReference type="PROSITE" id="PS52029">
    <property type="entry name" value="LD_TPASE"/>
    <property type="match status" value="1"/>
</dbReference>
<comment type="caution">
    <text evidence="11">The sequence shown here is derived from an EMBL/GenBank/DDBJ whole genome shotgun (WGS) entry which is preliminary data.</text>
</comment>
<comment type="similarity">
    <text evidence="2">Belongs to the YkuD family.</text>
</comment>
<dbReference type="EMBL" id="JAEEGB010000045">
    <property type="protein sequence ID" value="MBI6875525.1"/>
    <property type="molecule type" value="Genomic_DNA"/>
</dbReference>
<evidence type="ECO:0000256" key="7">
    <source>
        <dbReference type="ARBA" id="ARBA00022984"/>
    </source>
</evidence>
<evidence type="ECO:0000313" key="12">
    <source>
        <dbReference type="Proteomes" id="UP000622687"/>
    </source>
</evidence>
<dbReference type="InterPro" id="IPR036365">
    <property type="entry name" value="PGBD-like_sf"/>
</dbReference>
<evidence type="ECO:0000256" key="9">
    <source>
        <dbReference type="PROSITE-ProRule" id="PRU01373"/>
    </source>
</evidence>
<protein>
    <submittedName>
        <fullName evidence="11">L,D-transpeptidase family protein</fullName>
    </submittedName>
</protein>
<keyword evidence="6 9" id="KW-0133">Cell shape</keyword>
<dbReference type="Pfam" id="PF03734">
    <property type="entry name" value="YkuD"/>
    <property type="match status" value="1"/>
</dbReference>
<dbReference type="GO" id="GO:0071555">
    <property type="term" value="P:cell wall organization"/>
    <property type="evidence" value="ECO:0007669"/>
    <property type="project" value="UniProtKB-UniRule"/>
</dbReference>
<feature type="domain" description="L,D-TPase catalytic" evidence="10">
    <location>
        <begin position="41"/>
        <end position="152"/>
    </location>
</feature>
<dbReference type="GO" id="GO:0016757">
    <property type="term" value="F:glycosyltransferase activity"/>
    <property type="evidence" value="ECO:0007669"/>
    <property type="project" value="UniProtKB-KW"/>
</dbReference>
<dbReference type="CDD" id="cd16913">
    <property type="entry name" value="YkuD_like"/>
    <property type="match status" value="1"/>
</dbReference>
<evidence type="ECO:0000259" key="10">
    <source>
        <dbReference type="PROSITE" id="PS52029"/>
    </source>
</evidence>
<dbReference type="SUPFAM" id="SSF47090">
    <property type="entry name" value="PGBD-like"/>
    <property type="match status" value="1"/>
</dbReference>
<dbReference type="InterPro" id="IPR036366">
    <property type="entry name" value="PGBDSf"/>
</dbReference>
<dbReference type="GO" id="GO:0008360">
    <property type="term" value="P:regulation of cell shape"/>
    <property type="evidence" value="ECO:0007669"/>
    <property type="project" value="UniProtKB-UniRule"/>
</dbReference>
<keyword evidence="7 9" id="KW-0573">Peptidoglycan synthesis</keyword>
<dbReference type="InterPro" id="IPR002477">
    <property type="entry name" value="Peptidoglycan-bd-like"/>
</dbReference>
<dbReference type="GO" id="GO:0018104">
    <property type="term" value="P:peptidoglycan-protein cross-linking"/>
    <property type="evidence" value="ECO:0007669"/>
    <property type="project" value="TreeGrafter"/>
</dbReference>
<dbReference type="AlphaFoldDB" id="A0A934HWF7"/>
<evidence type="ECO:0000256" key="1">
    <source>
        <dbReference type="ARBA" id="ARBA00004752"/>
    </source>
</evidence>
<keyword evidence="8 9" id="KW-0961">Cell wall biogenesis/degradation</keyword>
<feature type="active site" description="Proton donor/acceptor" evidence="9">
    <location>
        <position position="112"/>
    </location>
</feature>
<dbReference type="PANTHER" id="PTHR30582:SF24">
    <property type="entry name" value="L,D-TRANSPEPTIDASE ERFK_SRFK-RELATED"/>
    <property type="match status" value="1"/>
</dbReference>
<dbReference type="RefSeq" id="WP_211144865.1">
    <property type="nucleotide sequence ID" value="NZ_JAEEGB010000045.1"/>
</dbReference>
<keyword evidence="5" id="KW-0378">Hydrolase</keyword>
<dbReference type="Proteomes" id="UP000622687">
    <property type="component" value="Unassembled WGS sequence"/>
</dbReference>